<reference evidence="1 2" key="1">
    <citation type="submission" date="2024-02" db="EMBL/GenBank/DDBJ databases">
        <title>de novo genome assembly of Solanum bulbocastanum strain 11H21.</title>
        <authorList>
            <person name="Hosaka A.J."/>
        </authorList>
    </citation>
    <scope>NUCLEOTIDE SEQUENCE [LARGE SCALE GENOMIC DNA]</scope>
    <source>
        <tissue evidence="1">Young leaves</tissue>
    </source>
</reference>
<dbReference type="EMBL" id="JBANQN010000011">
    <property type="protein sequence ID" value="KAK6775187.1"/>
    <property type="molecule type" value="Genomic_DNA"/>
</dbReference>
<evidence type="ECO:0000313" key="1">
    <source>
        <dbReference type="EMBL" id="KAK6775187.1"/>
    </source>
</evidence>
<name>A0AAN8SYN2_SOLBU</name>
<comment type="caution">
    <text evidence="1">The sequence shown here is derived from an EMBL/GenBank/DDBJ whole genome shotgun (WGS) entry which is preliminary data.</text>
</comment>
<keyword evidence="2" id="KW-1185">Reference proteome</keyword>
<proteinExistence type="predicted"/>
<dbReference type="AlphaFoldDB" id="A0AAN8SYN2"/>
<sequence length="181" mass="20739">MTKIPKSFLSTNGALRILYSPYIVVLYRRFNGLAVIEIRDKDHVKFLLWNPSIRESIVLPPLGCPLDGRSRFGLGYDSSSDGSWRSIDEHPHAIHRWIHGMEYLPFIHAAFHWIEVSRNYFVVFSFNISNEVYGEIPLSEEILSLKPGLDAVGVSVLEGMLCVHSNLFFTENATFKVWILK</sequence>
<accession>A0AAN8SYN2</accession>
<gene>
    <name evidence="1" type="ORF">RDI58_026188</name>
</gene>
<organism evidence="1 2">
    <name type="scientific">Solanum bulbocastanum</name>
    <name type="common">Wild potato</name>
    <dbReference type="NCBI Taxonomy" id="147425"/>
    <lineage>
        <taxon>Eukaryota</taxon>
        <taxon>Viridiplantae</taxon>
        <taxon>Streptophyta</taxon>
        <taxon>Embryophyta</taxon>
        <taxon>Tracheophyta</taxon>
        <taxon>Spermatophyta</taxon>
        <taxon>Magnoliopsida</taxon>
        <taxon>eudicotyledons</taxon>
        <taxon>Gunneridae</taxon>
        <taxon>Pentapetalae</taxon>
        <taxon>asterids</taxon>
        <taxon>lamiids</taxon>
        <taxon>Solanales</taxon>
        <taxon>Solanaceae</taxon>
        <taxon>Solanoideae</taxon>
        <taxon>Solaneae</taxon>
        <taxon>Solanum</taxon>
    </lineage>
</organism>
<dbReference type="Proteomes" id="UP001371456">
    <property type="component" value="Unassembled WGS sequence"/>
</dbReference>
<evidence type="ECO:0008006" key="3">
    <source>
        <dbReference type="Google" id="ProtNLM"/>
    </source>
</evidence>
<evidence type="ECO:0000313" key="2">
    <source>
        <dbReference type="Proteomes" id="UP001371456"/>
    </source>
</evidence>
<protein>
    <recommendedName>
        <fullName evidence="3">F-box associated domain-containing protein</fullName>
    </recommendedName>
</protein>